<gene>
    <name evidence="3" type="ORF">Acr_22g0006170</name>
</gene>
<reference evidence="3 4" key="1">
    <citation type="submission" date="2019-07" db="EMBL/GenBank/DDBJ databases">
        <title>De Novo Assembly of kiwifruit Actinidia rufa.</title>
        <authorList>
            <person name="Sugita-Konishi S."/>
            <person name="Sato K."/>
            <person name="Mori E."/>
            <person name="Abe Y."/>
            <person name="Kisaki G."/>
            <person name="Hamano K."/>
            <person name="Suezawa K."/>
            <person name="Otani M."/>
            <person name="Fukuda T."/>
            <person name="Manabe T."/>
            <person name="Gomi K."/>
            <person name="Tabuchi M."/>
            <person name="Akimitsu K."/>
            <person name="Kataoka I."/>
        </authorList>
    </citation>
    <scope>NUCLEOTIDE SEQUENCE [LARGE SCALE GENOMIC DNA]</scope>
    <source>
        <strain evidence="4">cv. Fuchu</strain>
    </source>
</reference>
<comment type="caution">
    <text evidence="3">The sequence shown here is derived from an EMBL/GenBank/DDBJ whole genome shotgun (WGS) entry which is preliminary data.</text>
</comment>
<proteinExistence type="predicted"/>
<sequence length="439" mass="51234">MVNTKHTVNDPKGDIGTSNPRQSAFRRKFFKNERIQDIWPDFQNRNIITGRNIEDGFKPKYRQKMMEPVRALGWSALIPLPTSVYSDLVRYFYCNLEVENLDKPEFSIDSYVRGKHIELNPTILSQIIGVPNEGELIFLDRPSQLKNHVNRAEMNEIVSIRGTVGASHDKDLKKEYRLFHKFIAYNVVPQHGHYNQVSTMDNFIIYRSATNDPLNLNYIILREMAYIRNHKKRSLPYGALLTKVFEHFGVSFRNQHDQHIDEGFSNYTISRGISVDSTDKEDDIDIPPQILGDINMDDVSLDDDLPQSPHPQEGQTSQEGPPDWFIEYFGQMRTTMERIEQTQKENYDYMKARMDSIEQRQILNDKLHELHGTYIDRLGDNYEQLYTQQTELHQECLDRLKAVQTIVEAESHFQYDPPPFSPHSQALMNLKGTKRSNSF</sequence>
<dbReference type="OrthoDB" id="848707at2759"/>
<evidence type="ECO:0000256" key="1">
    <source>
        <dbReference type="SAM" id="MobiDB-lite"/>
    </source>
</evidence>
<protein>
    <recommendedName>
        <fullName evidence="2">Putative plant transposon protein domain-containing protein</fullName>
    </recommendedName>
</protein>
<organism evidence="3 4">
    <name type="scientific">Actinidia rufa</name>
    <dbReference type="NCBI Taxonomy" id="165716"/>
    <lineage>
        <taxon>Eukaryota</taxon>
        <taxon>Viridiplantae</taxon>
        <taxon>Streptophyta</taxon>
        <taxon>Embryophyta</taxon>
        <taxon>Tracheophyta</taxon>
        <taxon>Spermatophyta</taxon>
        <taxon>Magnoliopsida</taxon>
        <taxon>eudicotyledons</taxon>
        <taxon>Gunneridae</taxon>
        <taxon>Pentapetalae</taxon>
        <taxon>asterids</taxon>
        <taxon>Ericales</taxon>
        <taxon>Actinidiaceae</taxon>
        <taxon>Actinidia</taxon>
    </lineage>
</organism>
<dbReference type="AlphaFoldDB" id="A0A7J0GK78"/>
<dbReference type="Proteomes" id="UP000585474">
    <property type="component" value="Unassembled WGS sequence"/>
</dbReference>
<feature type="region of interest" description="Disordered" evidence="1">
    <location>
        <begin position="416"/>
        <end position="439"/>
    </location>
</feature>
<evidence type="ECO:0000313" key="4">
    <source>
        <dbReference type="Proteomes" id="UP000585474"/>
    </source>
</evidence>
<feature type="domain" description="Putative plant transposon protein" evidence="2">
    <location>
        <begin position="72"/>
        <end position="250"/>
    </location>
</feature>
<keyword evidence="4" id="KW-1185">Reference proteome</keyword>
<feature type="region of interest" description="Disordered" evidence="1">
    <location>
        <begin position="1"/>
        <end position="20"/>
    </location>
</feature>
<dbReference type="EMBL" id="BJWL01000022">
    <property type="protein sequence ID" value="GFZ11219.1"/>
    <property type="molecule type" value="Genomic_DNA"/>
</dbReference>
<feature type="region of interest" description="Disordered" evidence="1">
    <location>
        <begin position="297"/>
        <end position="323"/>
    </location>
</feature>
<name>A0A7J0GK78_9ERIC</name>
<evidence type="ECO:0000313" key="3">
    <source>
        <dbReference type="EMBL" id="GFZ11219.1"/>
    </source>
</evidence>
<dbReference type="Pfam" id="PF20167">
    <property type="entry name" value="Transposase_32"/>
    <property type="match status" value="1"/>
</dbReference>
<accession>A0A7J0GK78</accession>
<dbReference type="InterPro" id="IPR046796">
    <property type="entry name" value="Transposase_32_dom"/>
</dbReference>
<evidence type="ECO:0000259" key="2">
    <source>
        <dbReference type="Pfam" id="PF20167"/>
    </source>
</evidence>